<accession>A0A074ZXX9</accession>
<organism evidence="1 2">
    <name type="scientific">Opisthorchis viverrini</name>
    <name type="common">Southeast Asian liver fluke</name>
    <dbReference type="NCBI Taxonomy" id="6198"/>
    <lineage>
        <taxon>Eukaryota</taxon>
        <taxon>Metazoa</taxon>
        <taxon>Spiralia</taxon>
        <taxon>Lophotrochozoa</taxon>
        <taxon>Platyhelminthes</taxon>
        <taxon>Trematoda</taxon>
        <taxon>Digenea</taxon>
        <taxon>Opisthorchiida</taxon>
        <taxon>Opisthorchiata</taxon>
        <taxon>Opisthorchiidae</taxon>
        <taxon>Opisthorchis</taxon>
    </lineage>
</organism>
<evidence type="ECO:0000313" key="1">
    <source>
        <dbReference type="EMBL" id="KER20049.1"/>
    </source>
</evidence>
<keyword evidence="2" id="KW-1185">Reference proteome</keyword>
<reference evidence="1 2" key="1">
    <citation type="submission" date="2013-11" db="EMBL/GenBank/DDBJ databases">
        <title>Opisthorchis viverrini - life in the bile duct.</title>
        <authorList>
            <person name="Young N.D."/>
            <person name="Nagarajan N."/>
            <person name="Lin S.J."/>
            <person name="Korhonen P.K."/>
            <person name="Jex A.R."/>
            <person name="Hall R.S."/>
            <person name="Safavi-Hemami H."/>
            <person name="Kaewkong W."/>
            <person name="Bertrand D."/>
            <person name="Gao S."/>
            <person name="Seet Q."/>
            <person name="Wongkham S."/>
            <person name="Teh B.T."/>
            <person name="Wongkham C."/>
            <person name="Intapan P.M."/>
            <person name="Maleewong W."/>
            <person name="Yang X."/>
            <person name="Hu M."/>
            <person name="Wang Z."/>
            <person name="Hofmann A."/>
            <person name="Sternberg P.W."/>
            <person name="Tan P."/>
            <person name="Wang J."/>
            <person name="Gasser R.B."/>
        </authorList>
    </citation>
    <scope>NUCLEOTIDE SEQUENCE [LARGE SCALE GENOMIC DNA]</scope>
</reference>
<gene>
    <name evidence="1" type="ORF">T265_11313</name>
</gene>
<proteinExistence type="predicted"/>
<dbReference type="OrthoDB" id="364892at2759"/>
<protein>
    <submittedName>
        <fullName evidence="1">Uncharacterized protein</fullName>
    </submittedName>
</protein>
<dbReference type="STRING" id="6198.A0A074ZXX9"/>
<dbReference type="CTD" id="20325481"/>
<dbReference type="AlphaFoldDB" id="A0A074ZXX9"/>
<dbReference type="EMBL" id="KL597100">
    <property type="protein sequence ID" value="KER20049.1"/>
    <property type="molecule type" value="Genomic_DNA"/>
</dbReference>
<name>A0A074ZXX9_OPIVI</name>
<dbReference type="Proteomes" id="UP000054324">
    <property type="component" value="Unassembled WGS sequence"/>
</dbReference>
<dbReference type="RefSeq" id="XP_009176202.1">
    <property type="nucleotide sequence ID" value="XM_009177938.1"/>
</dbReference>
<evidence type="ECO:0000313" key="2">
    <source>
        <dbReference type="Proteomes" id="UP000054324"/>
    </source>
</evidence>
<dbReference type="GeneID" id="20325481"/>
<sequence length="106" mass="11579">MSCVHLPSPVVSQVYPVEMLYEGPHDDEGGTGREKMVIQSVRYVSNTVPASDKGWFFSRVFAGATATGQTLGVTVNTMMCKPSFDKASYDRFCFDQTGSQQATLKA</sequence>
<dbReference type="KEGG" id="ovi:T265_11313"/>